<keyword evidence="9 12" id="KW-0030">Aminoacyl-tRNA synthetase</keyword>
<dbReference type="GO" id="GO:0002161">
    <property type="term" value="F:aminoacyl-tRNA deacylase activity"/>
    <property type="evidence" value="ECO:0007669"/>
    <property type="project" value="InterPro"/>
</dbReference>
<dbReference type="FunFam" id="3.40.50.620:FF:000032">
    <property type="entry name" value="Valine--tRNA ligase"/>
    <property type="match status" value="1"/>
</dbReference>
<dbReference type="Gene3D" id="3.40.50.620">
    <property type="entry name" value="HUPs"/>
    <property type="match status" value="2"/>
</dbReference>
<dbReference type="EMBL" id="QMPZ01000104">
    <property type="protein sequence ID" value="RLE08322.1"/>
    <property type="molecule type" value="Genomic_DNA"/>
</dbReference>
<dbReference type="SUPFAM" id="SSF47323">
    <property type="entry name" value="Anticodon-binding domain of a subclass of class I aminoacyl-tRNA synthetases"/>
    <property type="match status" value="1"/>
</dbReference>
<dbReference type="AlphaFoldDB" id="A0A497E2V2"/>
<dbReference type="InterPro" id="IPR019499">
    <property type="entry name" value="Val-tRNA_synth_tRNA-bd"/>
</dbReference>
<dbReference type="InterPro" id="IPR010978">
    <property type="entry name" value="tRNA-bd_arm"/>
</dbReference>
<evidence type="ECO:0000256" key="2">
    <source>
        <dbReference type="ARBA" id="ARBA00011245"/>
    </source>
</evidence>
<dbReference type="InterPro" id="IPR002303">
    <property type="entry name" value="Valyl-tRNA_ligase"/>
</dbReference>
<evidence type="ECO:0000256" key="12">
    <source>
        <dbReference type="HAMAP-Rule" id="MF_02004"/>
    </source>
</evidence>
<dbReference type="InterPro" id="IPR009008">
    <property type="entry name" value="Val/Leu/Ile-tRNA-synth_edit"/>
</dbReference>
<feature type="domain" description="Methionyl/Valyl/Leucyl/Isoleucyl-tRNA synthetase anticodon-binding" evidence="14">
    <location>
        <begin position="605"/>
        <end position="753"/>
    </location>
</feature>
<feature type="domain" description="Aminoacyl-tRNA synthetase class Ia" evidence="13">
    <location>
        <begin position="14"/>
        <end position="554"/>
    </location>
</feature>
<comment type="domain">
    <text evidence="12">The C-terminal coiled-coil domain is crucial for aminoacylation activity.</text>
</comment>
<comment type="subcellular location">
    <subcellularLocation>
        <location evidence="1 12">Cytoplasm</location>
    </subcellularLocation>
</comment>
<keyword evidence="5 12" id="KW-0547">Nucleotide-binding</keyword>
<comment type="catalytic activity">
    <reaction evidence="10 12">
        <text>tRNA(Val) + L-valine + ATP = L-valyl-tRNA(Val) + AMP + diphosphate</text>
        <dbReference type="Rhea" id="RHEA:10704"/>
        <dbReference type="Rhea" id="RHEA-COMP:9672"/>
        <dbReference type="Rhea" id="RHEA-COMP:9708"/>
        <dbReference type="ChEBI" id="CHEBI:30616"/>
        <dbReference type="ChEBI" id="CHEBI:33019"/>
        <dbReference type="ChEBI" id="CHEBI:57762"/>
        <dbReference type="ChEBI" id="CHEBI:78442"/>
        <dbReference type="ChEBI" id="CHEBI:78537"/>
        <dbReference type="ChEBI" id="CHEBI:456215"/>
        <dbReference type="EC" id="6.1.1.9"/>
    </reaction>
</comment>
<evidence type="ECO:0000256" key="7">
    <source>
        <dbReference type="ARBA" id="ARBA00022917"/>
    </source>
</evidence>
<evidence type="ECO:0000256" key="4">
    <source>
        <dbReference type="ARBA" id="ARBA00022598"/>
    </source>
</evidence>
<evidence type="ECO:0000259" key="13">
    <source>
        <dbReference type="Pfam" id="PF00133"/>
    </source>
</evidence>
<comment type="subunit">
    <text evidence="2 12">Monomer.</text>
</comment>
<evidence type="ECO:0000256" key="11">
    <source>
        <dbReference type="ARBA" id="ARBA00060830"/>
    </source>
</evidence>
<evidence type="ECO:0000256" key="3">
    <source>
        <dbReference type="ARBA" id="ARBA00022490"/>
    </source>
</evidence>
<feature type="short sequence motif" description="'KMSKS' region" evidence="12">
    <location>
        <begin position="521"/>
        <end position="525"/>
    </location>
</feature>
<dbReference type="EC" id="6.1.1.9" evidence="12"/>
<organism evidence="16 17">
    <name type="scientific">Aerophobetes bacterium</name>
    <dbReference type="NCBI Taxonomy" id="2030807"/>
    <lineage>
        <taxon>Bacteria</taxon>
        <taxon>Candidatus Aerophobota</taxon>
    </lineage>
</organism>
<evidence type="ECO:0000256" key="9">
    <source>
        <dbReference type="ARBA" id="ARBA00023146"/>
    </source>
</evidence>
<dbReference type="Proteomes" id="UP000279422">
    <property type="component" value="Unassembled WGS sequence"/>
</dbReference>
<feature type="binding site" evidence="12">
    <location>
        <position position="524"/>
    </location>
    <ligand>
        <name>ATP</name>
        <dbReference type="ChEBI" id="CHEBI:30616"/>
    </ligand>
</feature>
<keyword evidence="4 12" id="KW-0436">Ligase</keyword>
<dbReference type="InterPro" id="IPR014729">
    <property type="entry name" value="Rossmann-like_a/b/a_fold"/>
</dbReference>
<evidence type="ECO:0000259" key="15">
    <source>
        <dbReference type="Pfam" id="PF10458"/>
    </source>
</evidence>
<comment type="caution">
    <text evidence="16">The sequence shown here is derived from an EMBL/GenBank/DDBJ whole genome shotgun (WGS) entry which is preliminary data.</text>
</comment>
<dbReference type="Gene3D" id="3.90.740.10">
    <property type="entry name" value="Valyl/Leucyl/Isoleucyl-tRNA synthetase, editing domain"/>
    <property type="match status" value="1"/>
</dbReference>
<comment type="function">
    <text evidence="12">Catalyzes the attachment of valine to tRNA(Val). As ValRS can inadvertently accommodate and process structurally similar amino acids such as threonine, to avoid such errors, it has a 'posttransfer' editing activity that hydrolyzes mischarged Thr-tRNA(Val) in a tRNA-dependent manner.</text>
</comment>
<dbReference type="NCBIfam" id="TIGR00422">
    <property type="entry name" value="valS"/>
    <property type="match status" value="1"/>
</dbReference>
<dbReference type="Pfam" id="PF00133">
    <property type="entry name" value="tRNA-synt_1"/>
    <property type="match status" value="1"/>
</dbReference>
<dbReference type="SUPFAM" id="SSF50677">
    <property type="entry name" value="ValRS/IleRS/LeuRS editing domain"/>
    <property type="match status" value="1"/>
</dbReference>
<dbReference type="Gene3D" id="1.10.287.380">
    <property type="entry name" value="Valyl-tRNA synthetase, C-terminal domain"/>
    <property type="match status" value="1"/>
</dbReference>
<dbReference type="Gene3D" id="1.10.730.10">
    <property type="entry name" value="Isoleucyl-tRNA Synthetase, Domain 1"/>
    <property type="match status" value="1"/>
</dbReference>
<accession>A0A497E2V2</accession>
<dbReference type="CDD" id="cd00817">
    <property type="entry name" value="ValRS_core"/>
    <property type="match status" value="1"/>
</dbReference>
<dbReference type="PANTHER" id="PTHR11946:SF93">
    <property type="entry name" value="VALINE--TRNA LIGASE, CHLOROPLASTIC_MITOCHONDRIAL 2"/>
    <property type="match status" value="1"/>
</dbReference>
<comment type="similarity">
    <text evidence="11 12">Belongs to the class-I aminoacyl-tRNA synthetase family. ValS type 1 subfamily.</text>
</comment>
<keyword evidence="8 12" id="KW-0175">Coiled coil</keyword>
<dbReference type="InterPro" id="IPR013155">
    <property type="entry name" value="M/V/L/I-tRNA-synth_anticd-bd"/>
</dbReference>
<dbReference type="HAMAP" id="MF_02004">
    <property type="entry name" value="Val_tRNA_synth_type1"/>
    <property type="match status" value="1"/>
</dbReference>
<dbReference type="InterPro" id="IPR009080">
    <property type="entry name" value="tRNAsynth_Ia_anticodon-bd"/>
</dbReference>
<dbReference type="PRINTS" id="PR00986">
    <property type="entry name" value="TRNASYNTHVAL"/>
</dbReference>
<evidence type="ECO:0000259" key="14">
    <source>
        <dbReference type="Pfam" id="PF08264"/>
    </source>
</evidence>
<comment type="domain">
    <text evidence="12">ValRS has two distinct active sites: one for aminoacylation and one for editing. The misactivated threonine is translocated from the active site to the editing site.</text>
</comment>
<dbReference type="GO" id="GO:0004832">
    <property type="term" value="F:valine-tRNA ligase activity"/>
    <property type="evidence" value="ECO:0007669"/>
    <property type="project" value="UniProtKB-UniRule"/>
</dbReference>
<feature type="coiled-coil region" evidence="12">
    <location>
        <begin position="811"/>
        <end position="838"/>
    </location>
</feature>
<evidence type="ECO:0000313" key="17">
    <source>
        <dbReference type="Proteomes" id="UP000279422"/>
    </source>
</evidence>
<reference evidence="16 17" key="1">
    <citation type="submission" date="2018-06" db="EMBL/GenBank/DDBJ databases">
        <title>Extensive metabolic versatility and redundancy in microbially diverse, dynamic hydrothermal sediments.</title>
        <authorList>
            <person name="Dombrowski N."/>
            <person name="Teske A."/>
            <person name="Baker B.J."/>
        </authorList>
    </citation>
    <scope>NUCLEOTIDE SEQUENCE [LARGE SCALE GENOMIC DNA]</scope>
    <source>
        <strain evidence="16">B47_G16</strain>
    </source>
</reference>
<dbReference type="SUPFAM" id="SSF46589">
    <property type="entry name" value="tRNA-binding arm"/>
    <property type="match status" value="1"/>
</dbReference>
<name>A0A497E2V2_UNCAE</name>
<keyword evidence="7 12" id="KW-0648">Protein biosynthesis</keyword>
<dbReference type="Pfam" id="PF10458">
    <property type="entry name" value="Val_tRNA-synt_C"/>
    <property type="match status" value="1"/>
</dbReference>
<dbReference type="FunFam" id="3.40.50.620:FF:000098">
    <property type="entry name" value="Valine--tRNA ligase"/>
    <property type="match status" value="1"/>
</dbReference>
<dbReference type="GO" id="GO:0005524">
    <property type="term" value="F:ATP binding"/>
    <property type="evidence" value="ECO:0007669"/>
    <property type="project" value="UniProtKB-UniRule"/>
</dbReference>
<evidence type="ECO:0000256" key="5">
    <source>
        <dbReference type="ARBA" id="ARBA00022741"/>
    </source>
</evidence>
<dbReference type="Pfam" id="PF08264">
    <property type="entry name" value="Anticodon_1"/>
    <property type="match status" value="1"/>
</dbReference>
<dbReference type="GO" id="GO:0005829">
    <property type="term" value="C:cytosol"/>
    <property type="evidence" value="ECO:0007669"/>
    <property type="project" value="TreeGrafter"/>
</dbReference>
<dbReference type="GO" id="GO:0006438">
    <property type="term" value="P:valyl-tRNA aminoacylation"/>
    <property type="evidence" value="ECO:0007669"/>
    <property type="project" value="UniProtKB-UniRule"/>
</dbReference>
<keyword evidence="3 12" id="KW-0963">Cytoplasm</keyword>
<evidence type="ECO:0000256" key="10">
    <source>
        <dbReference type="ARBA" id="ARBA00047552"/>
    </source>
</evidence>
<evidence type="ECO:0000256" key="8">
    <source>
        <dbReference type="ARBA" id="ARBA00023054"/>
    </source>
</evidence>
<dbReference type="PANTHER" id="PTHR11946">
    <property type="entry name" value="VALYL-TRNA SYNTHETASES"/>
    <property type="match status" value="1"/>
</dbReference>
<protein>
    <recommendedName>
        <fullName evidence="12">Valine--tRNA ligase</fullName>
        <ecNumber evidence="12">6.1.1.9</ecNumber>
    </recommendedName>
    <alternativeName>
        <fullName evidence="12">Valyl-tRNA synthetase</fullName>
        <shortName evidence="12">ValRS</shortName>
    </alternativeName>
</protein>
<evidence type="ECO:0000256" key="1">
    <source>
        <dbReference type="ARBA" id="ARBA00004496"/>
    </source>
</evidence>
<dbReference type="InterPro" id="IPR037118">
    <property type="entry name" value="Val-tRNA_synth_C_sf"/>
</dbReference>
<gene>
    <name evidence="12" type="primary">valS</name>
    <name evidence="16" type="ORF">DRJ00_06500</name>
</gene>
<dbReference type="CDD" id="cd07962">
    <property type="entry name" value="Anticodon_Ia_Val"/>
    <property type="match status" value="1"/>
</dbReference>
<dbReference type="FunFam" id="3.90.740.10:FF:000005">
    <property type="entry name" value="Valine--tRNA ligase, mitochondrial"/>
    <property type="match status" value="1"/>
</dbReference>
<dbReference type="FunFam" id="1.10.287.380:FF:000001">
    <property type="entry name" value="Valine--tRNA ligase"/>
    <property type="match status" value="1"/>
</dbReference>
<dbReference type="SUPFAM" id="SSF52374">
    <property type="entry name" value="Nucleotidylyl transferase"/>
    <property type="match status" value="1"/>
</dbReference>
<evidence type="ECO:0000256" key="6">
    <source>
        <dbReference type="ARBA" id="ARBA00022840"/>
    </source>
</evidence>
<dbReference type="FunFam" id="1.10.730.10:FF:000014">
    <property type="entry name" value="Valine--tRNA ligase"/>
    <property type="match status" value="1"/>
</dbReference>
<dbReference type="InterPro" id="IPR002300">
    <property type="entry name" value="aa-tRNA-synth_Ia"/>
</dbReference>
<dbReference type="InterPro" id="IPR033705">
    <property type="entry name" value="Anticodon_Ia_Val"/>
</dbReference>
<evidence type="ECO:0000313" key="16">
    <source>
        <dbReference type="EMBL" id="RLE08322.1"/>
    </source>
</evidence>
<proteinExistence type="inferred from homology"/>
<dbReference type="NCBIfam" id="NF004349">
    <property type="entry name" value="PRK05729.1"/>
    <property type="match status" value="1"/>
</dbReference>
<sequence length="878" mass="104021">MKKRYEPKQIEKKWQRYWEEKDYFSPSLDREKAAFSMAMPPANITGALHIGHALNNTIQDIMARFKRMQGYDVFWVPGIDHAGIATQNVVERSLAREGLSRQQLGKEEFCRRIWKWKEKYGEKIFSQLKDLGVSCSWKDRTFTMDEKYRLAVKEVFVRLYEEGYIYRGSYIINWCPKCRTALSDIEVKYEEAKGKLYYIRYPFKDEKLYLVVATTRPETMLGDTAVAVNPEDKRYKGLQGKRLILPLVGRELPLIYDRYVDPEFGTGAVKITPAHDPNDFLIGKKYDLPFINILTKDGRINENGGAYRGLDRYECRRKILEDLEEEGYLEKVEDYVHRLGRCYRCETPVEPYISTQWFIRMKDLARQAIEVVKRGKIKFFPSFWEKIYFQWMENIRDWCISRQIWWGHQIPVWYCKSCGKVTVTRQEPDRCSHCGSSHLKQDEDVLDTWFSSSLWPFSSLGWPEKSEKLERFYPTSLLCTSWDILFFWVARMIMMGIKFTGKVPFHKVYIHPLIGDEKGEKMSKSKGNVIDPLEMMRKYGTDAFRFSLVAFKTDSRYIRFSEERVRGYRNFVNKIWNASRFILMNIEDLDPGKSLKDLKMLELCDRWIISRYHHLLREVTSNLESFKFSEAANLLYQFIWDELCDWYIELVKPRLRKEEDPSSRYSAQWILLYVLKGTLKMLHPFMPFITEEIYQRLSKDGDEESIMISSWPRPEGERDREAEEKMSLLMKVIQEARTIRSEMRIPPQKKINLYLKSADPDELELLEKNKSYISHLVKTEQLIIGEEVERPADSASSVVEKIELFIPLKGLLDLDKEKKRLKAMLKELEERLNATKKRLSNPQFLKNAPSQVVNKEKEKEIDLGVKVERLKKRLEEIE</sequence>
<keyword evidence="6 12" id="KW-0067">ATP-binding</keyword>
<feature type="domain" description="Valyl-tRNA synthetase tRNA-binding arm" evidence="15">
    <location>
        <begin position="813"/>
        <end position="877"/>
    </location>
</feature>
<comment type="caution">
    <text evidence="12">Lacks conserved residue(s) required for the propagation of feature annotation.</text>
</comment>